<dbReference type="AlphaFoldDB" id="A0A366HNB1"/>
<dbReference type="Gene3D" id="3.40.50.300">
    <property type="entry name" value="P-loop containing nucleotide triphosphate hydrolases"/>
    <property type="match status" value="1"/>
</dbReference>
<dbReference type="PANTHER" id="PTHR32039:SF7">
    <property type="entry name" value="COMPETENCE PROTEIN COMM"/>
    <property type="match status" value="1"/>
</dbReference>
<proteinExistence type="inferred from homology"/>
<dbReference type="Gene3D" id="3.30.230.10">
    <property type="match status" value="1"/>
</dbReference>
<comment type="caution">
    <text evidence="5">The sequence shown here is derived from an EMBL/GenBank/DDBJ whole genome shotgun (WGS) entry which is preliminary data.</text>
</comment>
<gene>
    <name evidence="5" type="ORF">DES53_105211</name>
</gene>
<dbReference type="Proteomes" id="UP000253426">
    <property type="component" value="Unassembled WGS sequence"/>
</dbReference>
<dbReference type="EMBL" id="QNRR01000005">
    <property type="protein sequence ID" value="RBP43812.1"/>
    <property type="molecule type" value="Genomic_DNA"/>
</dbReference>
<name>A0A366HNB1_9BACT</name>
<keyword evidence="6" id="KW-1185">Reference proteome</keyword>
<reference evidence="5 6" key="1">
    <citation type="submission" date="2018-06" db="EMBL/GenBank/DDBJ databases">
        <title>Genomic Encyclopedia of Type Strains, Phase IV (KMG-IV): sequencing the most valuable type-strain genomes for metagenomic binning, comparative biology and taxonomic classification.</title>
        <authorList>
            <person name="Goeker M."/>
        </authorList>
    </citation>
    <scope>NUCLEOTIDE SEQUENCE [LARGE SCALE GENOMIC DNA]</scope>
    <source>
        <strain evidence="5 6">DSM 25532</strain>
    </source>
</reference>
<keyword evidence="2" id="KW-0547">Nucleotide-binding</keyword>
<dbReference type="InterPro" id="IPR045006">
    <property type="entry name" value="CHLI-like"/>
</dbReference>
<dbReference type="Pfam" id="PF01078">
    <property type="entry name" value="Mg_chelatase"/>
    <property type="match status" value="1"/>
</dbReference>
<dbReference type="InterPro" id="IPR025158">
    <property type="entry name" value="Mg_chelat-rel_C"/>
</dbReference>
<organism evidence="5 6">
    <name type="scientific">Roseimicrobium gellanilyticum</name>
    <dbReference type="NCBI Taxonomy" id="748857"/>
    <lineage>
        <taxon>Bacteria</taxon>
        <taxon>Pseudomonadati</taxon>
        <taxon>Verrucomicrobiota</taxon>
        <taxon>Verrucomicrobiia</taxon>
        <taxon>Verrucomicrobiales</taxon>
        <taxon>Verrucomicrobiaceae</taxon>
        <taxon>Roseimicrobium</taxon>
    </lineage>
</organism>
<feature type="domain" description="AAA+ ATPase" evidence="4">
    <location>
        <begin position="215"/>
        <end position="398"/>
    </location>
</feature>
<dbReference type="OrthoDB" id="9813147at2"/>
<dbReference type="PANTHER" id="PTHR32039">
    <property type="entry name" value="MAGNESIUM-CHELATASE SUBUNIT CHLI"/>
    <property type="match status" value="1"/>
</dbReference>
<dbReference type="InterPro" id="IPR020568">
    <property type="entry name" value="Ribosomal_Su5_D2-typ_SF"/>
</dbReference>
<dbReference type="Pfam" id="PF13541">
    <property type="entry name" value="ChlI"/>
    <property type="match status" value="1"/>
</dbReference>
<dbReference type="InterPro" id="IPR001208">
    <property type="entry name" value="MCM_dom"/>
</dbReference>
<dbReference type="InterPro" id="IPR027417">
    <property type="entry name" value="P-loop_NTPase"/>
</dbReference>
<dbReference type="InterPro" id="IPR000523">
    <property type="entry name" value="Mg_chelatse_chII-like_cat_dom"/>
</dbReference>
<evidence type="ECO:0000313" key="5">
    <source>
        <dbReference type="EMBL" id="RBP43812.1"/>
    </source>
</evidence>
<dbReference type="SMART" id="SM00382">
    <property type="entry name" value="AAA"/>
    <property type="match status" value="1"/>
</dbReference>
<dbReference type="Pfam" id="PF13335">
    <property type="entry name" value="Mg_chelatase_C"/>
    <property type="match status" value="1"/>
</dbReference>
<dbReference type="RefSeq" id="WP_113959283.1">
    <property type="nucleotide sequence ID" value="NZ_QNRR01000005.1"/>
</dbReference>
<evidence type="ECO:0000256" key="2">
    <source>
        <dbReference type="ARBA" id="ARBA00022741"/>
    </source>
</evidence>
<dbReference type="PRINTS" id="PR01657">
    <property type="entry name" value="MCMFAMILY"/>
</dbReference>
<dbReference type="InterPro" id="IPR004482">
    <property type="entry name" value="Mg_chelat-rel"/>
</dbReference>
<dbReference type="SUPFAM" id="SSF54211">
    <property type="entry name" value="Ribosomal protein S5 domain 2-like"/>
    <property type="match status" value="1"/>
</dbReference>
<dbReference type="SUPFAM" id="SSF52540">
    <property type="entry name" value="P-loop containing nucleoside triphosphate hydrolases"/>
    <property type="match status" value="1"/>
</dbReference>
<evidence type="ECO:0000256" key="1">
    <source>
        <dbReference type="ARBA" id="ARBA00006354"/>
    </source>
</evidence>
<accession>A0A366HNB1</accession>
<dbReference type="GO" id="GO:0005524">
    <property type="term" value="F:ATP binding"/>
    <property type="evidence" value="ECO:0007669"/>
    <property type="project" value="UniProtKB-KW"/>
</dbReference>
<dbReference type="NCBIfam" id="TIGR00368">
    <property type="entry name" value="YifB family Mg chelatase-like AAA ATPase"/>
    <property type="match status" value="1"/>
</dbReference>
<protein>
    <submittedName>
        <fullName evidence="5">Magnesium chelatase family protein</fullName>
    </submittedName>
</protein>
<dbReference type="GO" id="GO:0003677">
    <property type="term" value="F:DNA binding"/>
    <property type="evidence" value="ECO:0007669"/>
    <property type="project" value="InterPro"/>
</dbReference>
<evidence type="ECO:0000256" key="3">
    <source>
        <dbReference type="ARBA" id="ARBA00022840"/>
    </source>
</evidence>
<comment type="similarity">
    <text evidence="1">Belongs to the Mg-chelatase subunits D/I family. ComM subfamily.</text>
</comment>
<evidence type="ECO:0000259" key="4">
    <source>
        <dbReference type="SMART" id="SM00382"/>
    </source>
</evidence>
<dbReference type="InterPro" id="IPR014721">
    <property type="entry name" value="Ribsml_uS5_D2-typ_fold_subgr"/>
</dbReference>
<keyword evidence="3" id="KW-0067">ATP-binding</keyword>
<sequence>MIARTYSATLIGVNAVEVEIECHHAEGNNFRITVVGLPDAAVKEARDRVIAAVTSSGFYMPFSGYVTFNLAPADLPKQGPAFDLPLALTAIAGREGIAAERLLDCCIVGELALNGELRPVRGVLAIAQEARGKGRKQLMVPKRVAVEASVVQGIEIIGVNDLREAVQYLKGEKAIEPEPCRAAEYFQAHAIYGIDFSEVRGQQDAKRAIEVAVAGGHNLLMVGPPGTGKSMLAKRIPTIMPGMSEEEAIETTKIHSAGGLLGDNCSFIATRPFRPPHHTISDAGLLGGGTNPGPGEVSLAHHGVLFLDELPEFRRSTLEVMRQPLEDGKVTISRAIGSVTFPAQFMLVAAMNPCPCGYYGDLKRECRCGPIVIQRYRQRISGPLLDRIDLHVDVPAVDYKTLSSKEHSETSEDIRSRVEKARATQRERFKAERGTHTNASMTPRLIRKHCELDAEASGYLEHAMNGNNFSARAHDRILKVARTLADLEGAENVSAQNVLEAIGYRTLDRALWS</sequence>
<evidence type="ECO:0000313" key="6">
    <source>
        <dbReference type="Proteomes" id="UP000253426"/>
    </source>
</evidence>
<dbReference type="InterPro" id="IPR003593">
    <property type="entry name" value="AAA+_ATPase"/>
</dbReference>